<reference evidence="4" key="1">
    <citation type="journal article" date="2019" name="Int. J. Syst. Evol. Microbiol.">
        <title>The Global Catalogue of Microorganisms (GCM) 10K type strain sequencing project: providing services to taxonomists for standard genome sequencing and annotation.</title>
        <authorList>
            <consortium name="The Broad Institute Genomics Platform"/>
            <consortium name="The Broad Institute Genome Sequencing Center for Infectious Disease"/>
            <person name="Wu L."/>
            <person name="Ma J."/>
        </authorList>
    </citation>
    <scope>NUCLEOTIDE SEQUENCE [LARGE SCALE GENOMIC DNA]</scope>
    <source>
        <strain evidence="4">JCM 15134</strain>
    </source>
</reference>
<proteinExistence type="predicted"/>
<evidence type="ECO:0000313" key="4">
    <source>
        <dbReference type="Proteomes" id="UP001499915"/>
    </source>
</evidence>
<dbReference type="Proteomes" id="UP001499915">
    <property type="component" value="Unassembled WGS sequence"/>
</dbReference>
<organism evidence="3 4">
    <name type="scientific">Marinobacterium maritimum</name>
    <dbReference type="NCBI Taxonomy" id="500162"/>
    <lineage>
        <taxon>Bacteria</taxon>
        <taxon>Pseudomonadati</taxon>
        <taxon>Pseudomonadota</taxon>
        <taxon>Gammaproteobacteria</taxon>
        <taxon>Oceanospirillales</taxon>
        <taxon>Oceanospirillaceae</taxon>
        <taxon>Marinobacterium</taxon>
    </lineage>
</organism>
<feature type="domain" description="PepSY" evidence="2">
    <location>
        <begin position="50"/>
        <end position="101"/>
    </location>
</feature>
<protein>
    <recommendedName>
        <fullName evidence="2">PepSY domain-containing protein</fullName>
    </recommendedName>
</protein>
<keyword evidence="1" id="KW-0732">Signal</keyword>
<sequence>MEVQSIRQHRRWQPLHLAAGLLAALALPVSAGPLDSQRDRAPAETQRVDLVQASRIARMELGGEIIKAELTRYRGTEVYMVRLLDQGRVREALVDAATGAMLSPGQSEEAE</sequence>
<feature type="chain" id="PRO_5045235555" description="PepSY domain-containing protein" evidence="1">
    <location>
        <begin position="32"/>
        <end position="111"/>
    </location>
</feature>
<dbReference type="Gene3D" id="3.10.450.40">
    <property type="match status" value="1"/>
</dbReference>
<dbReference type="Pfam" id="PF03413">
    <property type="entry name" value="PepSY"/>
    <property type="match status" value="1"/>
</dbReference>
<dbReference type="InterPro" id="IPR025711">
    <property type="entry name" value="PepSY"/>
</dbReference>
<gene>
    <name evidence="3" type="ORF">GCM10009104_28030</name>
</gene>
<comment type="caution">
    <text evidence="3">The sequence shown here is derived from an EMBL/GenBank/DDBJ whole genome shotgun (WGS) entry which is preliminary data.</text>
</comment>
<accession>A0ABP3TFH8</accession>
<evidence type="ECO:0000256" key="1">
    <source>
        <dbReference type="SAM" id="SignalP"/>
    </source>
</evidence>
<dbReference type="EMBL" id="BAAAET010000003">
    <property type="protein sequence ID" value="GAA0697992.1"/>
    <property type="molecule type" value="Genomic_DNA"/>
</dbReference>
<feature type="signal peptide" evidence="1">
    <location>
        <begin position="1"/>
        <end position="31"/>
    </location>
</feature>
<keyword evidence="4" id="KW-1185">Reference proteome</keyword>
<evidence type="ECO:0000313" key="3">
    <source>
        <dbReference type="EMBL" id="GAA0697992.1"/>
    </source>
</evidence>
<evidence type="ECO:0000259" key="2">
    <source>
        <dbReference type="Pfam" id="PF03413"/>
    </source>
</evidence>
<name>A0ABP3TFH8_9GAMM</name>